<dbReference type="PANTHER" id="PTHR33240">
    <property type="entry name" value="OS08G0508500 PROTEIN"/>
    <property type="match status" value="1"/>
</dbReference>
<dbReference type="CDD" id="cd00303">
    <property type="entry name" value="retropepsin_like"/>
    <property type="match status" value="1"/>
</dbReference>
<feature type="transmembrane region" description="Helical" evidence="2">
    <location>
        <begin position="814"/>
        <end position="833"/>
    </location>
</feature>
<keyword evidence="2" id="KW-0812">Transmembrane</keyword>
<name>A0A843WYJ0_COLES</name>
<organism evidence="3 4">
    <name type="scientific">Colocasia esculenta</name>
    <name type="common">Wild taro</name>
    <name type="synonym">Arum esculentum</name>
    <dbReference type="NCBI Taxonomy" id="4460"/>
    <lineage>
        <taxon>Eukaryota</taxon>
        <taxon>Viridiplantae</taxon>
        <taxon>Streptophyta</taxon>
        <taxon>Embryophyta</taxon>
        <taxon>Tracheophyta</taxon>
        <taxon>Spermatophyta</taxon>
        <taxon>Magnoliopsida</taxon>
        <taxon>Liliopsida</taxon>
        <taxon>Araceae</taxon>
        <taxon>Aroideae</taxon>
        <taxon>Colocasieae</taxon>
        <taxon>Colocasia</taxon>
    </lineage>
</organism>
<evidence type="ECO:0000256" key="2">
    <source>
        <dbReference type="SAM" id="Phobius"/>
    </source>
</evidence>
<dbReference type="EMBL" id="NMUH01004408">
    <property type="protein sequence ID" value="MQM09555.1"/>
    <property type="molecule type" value="Genomic_DNA"/>
</dbReference>
<evidence type="ECO:0000313" key="3">
    <source>
        <dbReference type="EMBL" id="MQM09555.1"/>
    </source>
</evidence>
<feature type="transmembrane region" description="Helical" evidence="2">
    <location>
        <begin position="839"/>
        <end position="865"/>
    </location>
</feature>
<protein>
    <submittedName>
        <fullName evidence="3">Uncharacterized protein</fullName>
    </submittedName>
</protein>
<dbReference type="Gene3D" id="2.40.70.10">
    <property type="entry name" value="Acid Proteases"/>
    <property type="match status" value="1"/>
</dbReference>
<proteinExistence type="predicted"/>
<reference evidence="3" key="1">
    <citation type="submission" date="2017-07" db="EMBL/GenBank/DDBJ databases">
        <title>Taro Niue Genome Assembly and Annotation.</title>
        <authorList>
            <person name="Atibalentja N."/>
            <person name="Keating K."/>
            <person name="Fields C.J."/>
        </authorList>
    </citation>
    <scope>NUCLEOTIDE SEQUENCE</scope>
    <source>
        <strain evidence="3">Niue_2</strain>
        <tissue evidence="3">Leaf</tissue>
    </source>
</reference>
<dbReference type="Proteomes" id="UP000652761">
    <property type="component" value="Unassembled WGS sequence"/>
</dbReference>
<sequence length="1420" mass="157306">TKVRVDEELLFSSRLESRKKIPPLLSCIVEKASATCIATRRTRPVGASRQPSYRDGEASRDIRGVAFLLPLCGADRLHVRHVLGAGRPADVSLEKAMPRSVAIRGRCCAGFLGRFGMEACGLACSRREKLVWSGRNADGSSFYVFFAEVGYYDAYRGYLSSWVPQVLLTSEAYPYSPQAKVKRKFRYRLPVRGRVAAVLGQRLQQCSFFPQLLQPVRGRRTRTKFIIGLMDLNEAFHHSWYQSKEVEMADRRDYGGGGEDSEESTQRMIERIWESITDIRMRMDQQAPVPSAAVPPDAGVPVAPVVPPPRVEVPYVASVPPPPVMAAEEPVMQVENFLRLHPPTYTGGPNPDIAEHWIHEIERVFTTMRYGKGVQQQQSQQPLAGRGGGALQQRVWAYSTPGFSVCDRDNRGCRVLNATLLPVALLLPLCGADRLYVHHVLGAGRPANVSLKKVTLRSGEVLSGFSGAFRRGSLRFGVFSPQEARVEQEKHRGIVVLRVLHGGSTMPTVVTSPVGCPRFSVNQAVSSGLVPVLVLYRRAPYHFTCPPTSSFREDSFPCETRQNPARPRAHQAEEGTHSLPALSPFSYCQAVQSERLPSRMGPDQAHKLSFVYDPQSSPMLSPIGPHHSARSIPSFVATSGSSYLSVQPTSLQLAHYPQSKLDLDSRLHSHAQASPRYPQSLSAQNFQSEFKSMKRELSDFQRQLNPKPSFDVTLPDFHGLRIPPHFQLLVYHKYSGAEDPYIHLKEFLYDSTLTYLFLLSHPITLRVLRVSFHIHLGHLTFFLVLRIPLFLFYPSSLTIEAGARLVSGGRGQRVPLLAASGGGLVAVVVTTFSSRHFQVFLVARACTAVIARLCLVSMGVVGLALGRPVFLVVPASVFSRFRGLVLGCQPLMAPVCAERCFRFMPDFVGFCGSRVWTGNPYWALFARLTPLLPSARGSSSRELGVGWVAEALWRRVVVSSSESERCELFVARIGNLLGSGDPLTREHSWADQSLLPRASNVVQPSAVILTGYIQPPTIVDNRDMIYDLHEQQQIDWAEMKRLIRTLRDQVMVNEDMKPENFLSVLSIVTRGPTITFADSELAPPEARRMPLCVSLTINKVAIDATLVDTEASINVCPLSTLRSRNISERRLHPTPTTIAAYDNSRRACHGVVSLQTELRPLVMTIDVYVLDIDPTFKAILGRPWIEALGAIPSTAHQYLKFPFQGRIVKVKSAATTHTVEAIEKIMPTVWPLKERVKRPEIPWPELIYRVVIIQWIQFFQIFTVPKQLSHGGDRRWGLYQFRHCRGPGLPKPDILRLVTCLELVIVWFLPWRCALSPFPGSGGGVVPMMDGLAIIGTVVGESGMIMGDGLMGGMVRVLYSGDVIVATVGVVVVMVVLEITNNWPTSCSSSKAQATTGGGWWMMGLTGTGGEGDYGFGAGW</sequence>
<dbReference type="PANTHER" id="PTHR33240:SF15">
    <property type="entry name" value="GAG-PRO-LIKE PROTEIN"/>
    <property type="match status" value="1"/>
</dbReference>
<feature type="region of interest" description="Disordered" evidence="1">
    <location>
        <begin position="550"/>
        <end position="576"/>
    </location>
</feature>
<evidence type="ECO:0000313" key="4">
    <source>
        <dbReference type="Proteomes" id="UP000652761"/>
    </source>
</evidence>
<feature type="transmembrane region" description="Helical" evidence="2">
    <location>
        <begin position="1357"/>
        <end position="1377"/>
    </location>
</feature>
<comment type="caution">
    <text evidence="3">The sequence shown here is derived from an EMBL/GenBank/DDBJ whole genome shotgun (WGS) entry which is preliminary data.</text>
</comment>
<feature type="non-terminal residue" evidence="3">
    <location>
        <position position="1420"/>
    </location>
</feature>
<keyword evidence="2" id="KW-1133">Transmembrane helix</keyword>
<keyword evidence="4" id="KW-1185">Reference proteome</keyword>
<dbReference type="InterPro" id="IPR021109">
    <property type="entry name" value="Peptidase_aspartic_dom_sf"/>
</dbReference>
<accession>A0A843WYJ0</accession>
<gene>
    <name evidence="3" type="ORF">Taro_042430</name>
</gene>
<evidence type="ECO:0000256" key="1">
    <source>
        <dbReference type="SAM" id="MobiDB-lite"/>
    </source>
</evidence>
<feature type="transmembrane region" description="Helical" evidence="2">
    <location>
        <begin position="1294"/>
        <end position="1311"/>
    </location>
</feature>
<keyword evidence="2" id="KW-0472">Membrane</keyword>